<protein>
    <submittedName>
        <fullName evidence="1">Uncharacterized protein</fullName>
    </submittedName>
</protein>
<comment type="caution">
    <text evidence="1">The sequence shown here is derived from an EMBL/GenBank/DDBJ whole genome shotgun (WGS) entry which is preliminary data.</text>
</comment>
<dbReference type="Proteomes" id="UP001352852">
    <property type="component" value="Unassembled WGS sequence"/>
</dbReference>
<evidence type="ECO:0000313" key="2">
    <source>
        <dbReference type="Proteomes" id="UP001352852"/>
    </source>
</evidence>
<dbReference type="EMBL" id="JAHUTJ010051616">
    <property type="protein sequence ID" value="MED6284863.1"/>
    <property type="molecule type" value="Genomic_DNA"/>
</dbReference>
<keyword evidence="2" id="KW-1185">Reference proteome</keyword>
<reference evidence="1 2" key="1">
    <citation type="submission" date="2021-06" db="EMBL/GenBank/DDBJ databases">
        <authorList>
            <person name="Palmer J.M."/>
        </authorList>
    </citation>
    <scope>NUCLEOTIDE SEQUENCE [LARGE SCALE GENOMIC DNA]</scope>
    <source>
        <strain evidence="1 2">CL_MEX2019</strain>
        <tissue evidence="1">Muscle</tissue>
    </source>
</reference>
<proteinExistence type="predicted"/>
<organism evidence="1 2">
    <name type="scientific">Characodon lateralis</name>
    <dbReference type="NCBI Taxonomy" id="208331"/>
    <lineage>
        <taxon>Eukaryota</taxon>
        <taxon>Metazoa</taxon>
        <taxon>Chordata</taxon>
        <taxon>Craniata</taxon>
        <taxon>Vertebrata</taxon>
        <taxon>Euteleostomi</taxon>
        <taxon>Actinopterygii</taxon>
        <taxon>Neopterygii</taxon>
        <taxon>Teleostei</taxon>
        <taxon>Neoteleostei</taxon>
        <taxon>Acanthomorphata</taxon>
        <taxon>Ovalentaria</taxon>
        <taxon>Atherinomorphae</taxon>
        <taxon>Cyprinodontiformes</taxon>
        <taxon>Goodeidae</taxon>
        <taxon>Characodon</taxon>
    </lineage>
</organism>
<evidence type="ECO:0000313" key="1">
    <source>
        <dbReference type="EMBL" id="MED6284863.1"/>
    </source>
</evidence>
<sequence>MWEDVEVVEEYKYLGVHLDNRLEWRCNCNDVMGCVRFLANSKHAFLLSTLNNDFFLATLPQNPALWIVRFIVLLNNFVSDLFGELLGLNGVMHVKWCCSL</sequence>
<name>A0ABU7EF30_9TELE</name>
<accession>A0ABU7EF30</accession>
<gene>
    <name evidence="1" type="ORF">CHARACLAT_023180</name>
</gene>